<evidence type="ECO:0000313" key="2">
    <source>
        <dbReference type="Proteomes" id="UP000076004"/>
    </source>
</evidence>
<sequence length="139" mass="17022">MYNDEIKIIEKEYKAFYLKFEYIDQNTFCIHLKKDDIIKEEEKKKKKIVDEDKNNEENIKIITDDKIKHKFLSSKYIENDNILIFYIKNHPNYFEILNNTSYNDIKIFENIEQLFNVYCPLSFKKFICEKIQAQLNKNK</sequence>
<dbReference type="RefSeq" id="XP_018641824.1">
    <property type="nucleotide sequence ID" value="XM_018785483.1"/>
</dbReference>
<dbReference type="VEuPathDB" id="PlasmoDB:PGSY75_0906890"/>
<dbReference type="EMBL" id="LVLB01000010">
    <property type="protein sequence ID" value="KYO00057.1"/>
    <property type="molecule type" value="Genomic_DNA"/>
</dbReference>
<accession>A0A151LLR8</accession>
<dbReference type="GeneID" id="29776097"/>
<dbReference type="VEuPathDB" id="PlasmoDB:PGABG01_0904400"/>
<protein>
    <submittedName>
        <fullName evidence="1">Uncharacterized protein</fullName>
    </submittedName>
</protein>
<evidence type="ECO:0000313" key="1">
    <source>
        <dbReference type="EMBL" id="KYO00057.1"/>
    </source>
</evidence>
<name>A0A151LLR8_9APIC</name>
<proteinExistence type="predicted"/>
<dbReference type="KEGG" id="pgab:PGSY75_0906890"/>
<gene>
    <name evidence="1" type="ORF">PGSY75_0906890</name>
</gene>
<dbReference type="AlphaFoldDB" id="A0A151LLR8"/>
<organism evidence="1 2">
    <name type="scientific">Plasmodium gaboni</name>
    <dbReference type="NCBI Taxonomy" id="647221"/>
    <lineage>
        <taxon>Eukaryota</taxon>
        <taxon>Sar</taxon>
        <taxon>Alveolata</taxon>
        <taxon>Apicomplexa</taxon>
        <taxon>Aconoidasida</taxon>
        <taxon>Haemosporida</taxon>
        <taxon>Plasmodiidae</taxon>
        <taxon>Plasmodium</taxon>
        <taxon>Plasmodium (Laverania)</taxon>
    </lineage>
</organism>
<dbReference type="Proteomes" id="UP000076004">
    <property type="component" value="Unassembled WGS sequence"/>
</dbReference>
<reference evidence="1 2" key="1">
    <citation type="journal article" date="2016" name="Nat. Commun.">
        <title>Genomes of cryptic chimpanzee Plasmodium species reveal key evolutionary events leading to human malaria.</title>
        <authorList>
            <person name="Sundararaman S.A."/>
            <person name="Plenderleith L.J."/>
            <person name="Liu W."/>
            <person name="Loy D.E."/>
            <person name="Learn G.H."/>
            <person name="Li Y."/>
            <person name="Shaw K.S."/>
            <person name="Ayouba A."/>
            <person name="Peeters M."/>
            <person name="Speede S."/>
            <person name="Shaw G.M."/>
            <person name="Bushman F.D."/>
            <person name="Brisson D."/>
            <person name="Rayner J.C."/>
            <person name="Sharp P.M."/>
            <person name="Hahn B.H."/>
        </authorList>
    </citation>
    <scope>NUCLEOTIDE SEQUENCE [LARGE SCALE GENOMIC DNA]</scope>
    <source>
        <strain evidence="1 2">SY75</strain>
    </source>
</reference>
<comment type="caution">
    <text evidence="1">The sequence shown here is derived from an EMBL/GenBank/DDBJ whole genome shotgun (WGS) entry which is preliminary data.</text>
</comment>